<feature type="binding site" evidence="10 14">
    <location>
        <position position="9"/>
    </location>
    <ligand>
        <name>substrate</name>
    </ligand>
</feature>
<dbReference type="InterPro" id="IPR000056">
    <property type="entry name" value="Ribul_P_3_epim-like"/>
</dbReference>
<feature type="binding site" evidence="14">
    <location>
        <position position="179"/>
    </location>
    <ligand>
        <name>substrate</name>
    </ligand>
</feature>
<keyword evidence="13" id="KW-0464">Manganese</keyword>
<dbReference type="PROSITE" id="PS01086">
    <property type="entry name" value="RIBUL_P_3_EPIMER_2"/>
    <property type="match status" value="1"/>
</dbReference>
<evidence type="ECO:0000256" key="2">
    <source>
        <dbReference type="ARBA" id="ARBA00001936"/>
    </source>
</evidence>
<dbReference type="SUPFAM" id="SSF51366">
    <property type="entry name" value="Ribulose-phoshate binding barrel"/>
    <property type="match status" value="1"/>
</dbReference>
<evidence type="ECO:0000256" key="10">
    <source>
        <dbReference type="HAMAP-Rule" id="MF_02227"/>
    </source>
</evidence>
<comment type="function">
    <text evidence="10">Catalyzes the reversible epimerization of D-ribulose 5-phosphate to D-xylulose 5-phosphate.</text>
</comment>
<feature type="binding site" evidence="10 13">
    <location>
        <position position="177"/>
    </location>
    <ligand>
        <name>a divalent metal cation</name>
        <dbReference type="ChEBI" id="CHEBI:60240"/>
    </ligand>
</feature>
<comment type="cofactor">
    <cofactor evidence="10 13">
        <name>a divalent metal cation</name>
        <dbReference type="ChEBI" id="CHEBI:60240"/>
    </cofactor>
    <text evidence="10 13">Binds 1 divalent metal cation per subunit.</text>
</comment>
<dbReference type="NCBIfam" id="TIGR01163">
    <property type="entry name" value="rpe"/>
    <property type="match status" value="1"/>
</dbReference>
<dbReference type="GO" id="GO:0005737">
    <property type="term" value="C:cytoplasm"/>
    <property type="evidence" value="ECO:0007669"/>
    <property type="project" value="UniProtKB-ARBA"/>
</dbReference>
<dbReference type="Pfam" id="PF00834">
    <property type="entry name" value="Ribul_P_3_epim"/>
    <property type="match status" value="1"/>
</dbReference>
<dbReference type="CDD" id="cd00429">
    <property type="entry name" value="RPE"/>
    <property type="match status" value="1"/>
</dbReference>
<sequence>MKKFFIAPSILSANFSKLGQDIKDVLSAGSDIIHFDVMDNHYVPNLTFGPMVLKSLRQDNIIAPIDVHLMVDSVDNLIPLFAQSGATSITFHPDSSKDINKTLSLIRRYGCKSGLAINPEVPLSILNNFMDQLDIILLMSVMPGFSGQKFISSILNKIFKLRKMIDKYNSKILLEVDGGININNIIDVAHAGADIFVMGSFIFETKNYKKKIDMIKNKLNMLNI</sequence>
<evidence type="ECO:0000256" key="12">
    <source>
        <dbReference type="PIRSR" id="PIRSR001461-1"/>
    </source>
</evidence>
<comment type="cofactor">
    <cofactor evidence="3">
        <name>Co(2+)</name>
        <dbReference type="ChEBI" id="CHEBI:48828"/>
    </cofactor>
</comment>
<dbReference type="InterPro" id="IPR013785">
    <property type="entry name" value="Aldolase_TIM"/>
</dbReference>
<feature type="active site" description="Proton donor" evidence="10 12">
    <location>
        <position position="177"/>
    </location>
</feature>
<dbReference type="PANTHER" id="PTHR11749">
    <property type="entry name" value="RIBULOSE-5-PHOSPHATE-3-EPIMERASE"/>
    <property type="match status" value="1"/>
</dbReference>
<comment type="cofactor">
    <cofactor evidence="5">
        <name>Fe(2+)</name>
        <dbReference type="ChEBI" id="CHEBI:29033"/>
    </cofactor>
</comment>
<dbReference type="GO" id="GO:0046872">
    <property type="term" value="F:metal ion binding"/>
    <property type="evidence" value="ECO:0007669"/>
    <property type="project" value="UniProtKB-UniRule"/>
</dbReference>
<feature type="active site" description="Proton acceptor" evidence="10 12">
    <location>
        <position position="36"/>
    </location>
</feature>
<gene>
    <name evidence="10 15" type="primary">rpe</name>
    <name evidence="15" type="ORF">D9V81_01875</name>
</gene>
<dbReference type="PIRSF" id="PIRSF001461">
    <property type="entry name" value="RPE"/>
    <property type="match status" value="1"/>
</dbReference>
<feature type="binding site" evidence="10">
    <location>
        <begin position="177"/>
        <end position="179"/>
    </location>
    <ligand>
        <name>substrate</name>
    </ligand>
</feature>
<dbReference type="GO" id="GO:0004750">
    <property type="term" value="F:D-ribulose-phosphate 3-epimerase activity"/>
    <property type="evidence" value="ECO:0007669"/>
    <property type="project" value="UniProtKB-UniRule"/>
</dbReference>
<dbReference type="FunFam" id="3.20.20.70:FF:000004">
    <property type="entry name" value="Ribulose-phosphate 3-epimerase"/>
    <property type="match status" value="1"/>
</dbReference>
<organism evidence="15 16">
    <name type="scientific">Buchnera aphidicola</name>
    <name type="common">Therioaphis trifolii</name>
    <dbReference type="NCBI Taxonomy" id="1241884"/>
    <lineage>
        <taxon>Bacteria</taxon>
        <taxon>Pseudomonadati</taxon>
        <taxon>Pseudomonadota</taxon>
        <taxon>Gammaproteobacteria</taxon>
        <taxon>Enterobacterales</taxon>
        <taxon>Erwiniaceae</taxon>
        <taxon>Buchnera</taxon>
    </lineage>
</organism>
<dbReference type="InterPro" id="IPR026019">
    <property type="entry name" value="Ribul_P_3_epim"/>
</dbReference>
<evidence type="ECO:0000256" key="13">
    <source>
        <dbReference type="PIRSR" id="PIRSR001461-2"/>
    </source>
</evidence>
<keyword evidence="9 10" id="KW-0413">Isomerase</keyword>
<protein>
    <recommendedName>
        <fullName evidence="7 10">Ribulose-phosphate 3-epimerase</fullName>
        <ecNumber evidence="7 10">5.1.3.1</ecNumber>
    </recommendedName>
</protein>
<evidence type="ECO:0000256" key="1">
    <source>
        <dbReference type="ARBA" id="ARBA00001782"/>
    </source>
</evidence>
<dbReference type="GO" id="GO:0006098">
    <property type="term" value="P:pentose-phosphate shunt"/>
    <property type="evidence" value="ECO:0007669"/>
    <property type="project" value="UniProtKB-UniRule"/>
</dbReference>
<keyword evidence="16" id="KW-1185">Reference proteome</keyword>
<evidence type="ECO:0000256" key="5">
    <source>
        <dbReference type="ARBA" id="ARBA00001954"/>
    </source>
</evidence>
<dbReference type="PROSITE" id="PS01085">
    <property type="entry name" value="RIBUL_P_3_EPIMER_1"/>
    <property type="match status" value="1"/>
</dbReference>
<comment type="catalytic activity">
    <reaction evidence="1 10 11">
        <text>D-ribulose 5-phosphate = D-xylulose 5-phosphate</text>
        <dbReference type="Rhea" id="RHEA:13677"/>
        <dbReference type="ChEBI" id="CHEBI:57737"/>
        <dbReference type="ChEBI" id="CHEBI:58121"/>
        <dbReference type="EC" id="5.1.3.1"/>
    </reaction>
</comment>
<feature type="binding site" evidence="10 14">
    <location>
        <begin position="199"/>
        <end position="200"/>
    </location>
    <ligand>
        <name>substrate</name>
    </ligand>
</feature>
<dbReference type="GO" id="GO:0019323">
    <property type="term" value="P:pentose catabolic process"/>
    <property type="evidence" value="ECO:0007669"/>
    <property type="project" value="UniProtKB-UniRule"/>
</dbReference>
<dbReference type="EMBL" id="CP032996">
    <property type="protein sequence ID" value="QCI27347.1"/>
    <property type="molecule type" value="Genomic_DNA"/>
</dbReference>
<comment type="pathway">
    <text evidence="10">Carbohydrate degradation.</text>
</comment>
<keyword evidence="8 10" id="KW-0479">Metal-binding</keyword>
<name>A0A4D6YBK3_9GAMM</name>
<evidence type="ECO:0000313" key="16">
    <source>
        <dbReference type="Proteomes" id="UP000298603"/>
    </source>
</evidence>
<dbReference type="EC" id="5.1.3.1" evidence="7 10"/>
<evidence type="ECO:0000256" key="7">
    <source>
        <dbReference type="ARBA" id="ARBA00013188"/>
    </source>
</evidence>
<evidence type="ECO:0000256" key="14">
    <source>
        <dbReference type="PIRSR" id="PIRSR001461-3"/>
    </source>
</evidence>
<keyword evidence="10 11" id="KW-0119">Carbohydrate metabolism</keyword>
<reference evidence="15 16" key="1">
    <citation type="submission" date="2018-10" db="EMBL/GenBank/DDBJ databases">
        <title>Comparative functional genomics of the obligate endosymbiont Buchnera aphidicola.</title>
        <authorList>
            <person name="Chong R.A."/>
        </authorList>
    </citation>
    <scope>NUCLEOTIDE SEQUENCE [LARGE SCALE GENOMIC DNA]</scope>
    <source>
        <strain evidence="15 16">Tma</strain>
    </source>
</reference>
<dbReference type="OrthoDB" id="1645589at2"/>
<accession>A0A4D6YBK3</accession>
<dbReference type="InterPro" id="IPR011060">
    <property type="entry name" value="RibuloseP-bd_barrel"/>
</dbReference>
<comment type="similarity">
    <text evidence="6 10 11">Belongs to the ribulose-phosphate 3-epimerase family.</text>
</comment>
<evidence type="ECO:0000256" key="11">
    <source>
        <dbReference type="PIRNR" id="PIRNR001461"/>
    </source>
</evidence>
<evidence type="ECO:0000256" key="6">
    <source>
        <dbReference type="ARBA" id="ARBA00009541"/>
    </source>
</evidence>
<comment type="cofactor">
    <cofactor evidence="2">
        <name>Mn(2+)</name>
        <dbReference type="ChEBI" id="CHEBI:29035"/>
    </cofactor>
</comment>
<feature type="binding site" evidence="10 13">
    <location>
        <position position="68"/>
    </location>
    <ligand>
        <name>a divalent metal cation</name>
        <dbReference type="ChEBI" id="CHEBI:60240"/>
    </ligand>
</feature>
<dbReference type="AlphaFoldDB" id="A0A4D6YBK3"/>
<keyword evidence="13" id="KW-0862">Zinc</keyword>
<proteinExistence type="inferred from homology"/>
<comment type="cofactor">
    <cofactor evidence="4">
        <name>Zn(2+)</name>
        <dbReference type="ChEBI" id="CHEBI:29105"/>
    </cofactor>
</comment>
<feature type="binding site" evidence="10 14">
    <location>
        <begin position="144"/>
        <end position="147"/>
    </location>
    <ligand>
        <name>substrate</name>
    </ligand>
</feature>
<dbReference type="RefSeq" id="WP_158349632.1">
    <property type="nucleotide sequence ID" value="NZ_CP032996.1"/>
</dbReference>
<evidence type="ECO:0000256" key="4">
    <source>
        <dbReference type="ARBA" id="ARBA00001947"/>
    </source>
</evidence>
<evidence type="ECO:0000256" key="9">
    <source>
        <dbReference type="ARBA" id="ARBA00023235"/>
    </source>
</evidence>
<feature type="binding site" evidence="10 13">
    <location>
        <position position="36"/>
    </location>
    <ligand>
        <name>a divalent metal cation</name>
        <dbReference type="ChEBI" id="CHEBI:60240"/>
    </ligand>
</feature>
<feature type="binding site" evidence="10 13">
    <location>
        <position position="34"/>
    </location>
    <ligand>
        <name>a divalent metal cation</name>
        <dbReference type="ChEBI" id="CHEBI:60240"/>
    </ligand>
</feature>
<feature type="binding site" evidence="10 14">
    <location>
        <position position="68"/>
    </location>
    <ligand>
        <name>substrate</name>
    </ligand>
</feature>
<dbReference type="HAMAP" id="MF_02227">
    <property type="entry name" value="RPE"/>
    <property type="match status" value="1"/>
</dbReference>
<evidence type="ECO:0000256" key="8">
    <source>
        <dbReference type="ARBA" id="ARBA00022723"/>
    </source>
</evidence>
<dbReference type="NCBIfam" id="NF004076">
    <property type="entry name" value="PRK05581.1-4"/>
    <property type="match status" value="1"/>
</dbReference>
<keyword evidence="13" id="KW-0170">Cobalt</keyword>
<evidence type="ECO:0000313" key="15">
    <source>
        <dbReference type="EMBL" id="QCI27347.1"/>
    </source>
</evidence>
<evidence type="ECO:0000256" key="3">
    <source>
        <dbReference type="ARBA" id="ARBA00001941"/>
    </source>
</evidence>
<dbReference type="Gene3D" id="3.20.20.70">
    <property type="entry name" value="Aldolase class I"/>
    <property type="match status" value="1"/>
</dbReference>
<dbReference type="Proteomes" id="UP000298603">
    <property type="component" value="Chromosome"/>
</dbReference>